<sequence length="53" mass="6339">MRLMNSDHRVQSSVRRGQANRDAVRRVVHVFLDHCRRWRLRIKDEGVKNITGL</sequence>
<dbReference type="EMBL" id="CCXQ01000142">
    <property type="protein sequence ID" value="CEG20994.1"/>
    <property type="molecule type" value="Genomic_DNA"/>
</dbReference>
<protein>
    <submittedName>
        <fullName evidence="2">Uncharacterized protein</fullName>
    </submittedName>
</protein>
<accession>A0A098EFB6</accession>
<feature type="compositionally biased region" description="Basic and acidic residues" evidence="1">
    <location>
        <begin position="1"/>
        <end position="10"/>
    </location>
</feature>
<evidence type="ECO:0000313" key="3">
    <source>
        <dbReference type="Proteomes" id="UP000055047"/>
    </source>
</evidence>
<organism evidence="2 3">
    <name type="scientific">Anaplasma phagocytophilum</name>
    <name type="common">Ehrlichia phagocytophila</name>
    <dbReference type="NCBI Taxonomy" id="948"/>
    <lineage>
        <taxon>Bacteria</taxon>
        <taxon>Pseudomonadati</taxon>
        <taxon>Pseudomonadota</taxon>
        <taxon>Alphaproteobacteria</taxon>
        <taxon>Rickettsiales</taxon>
        <taxon>Anaplasmataceae</taxon>
        <taxon>Anaplasma</taxon>
        <taxon>phagocytophilum group</taxon>
    </lineage>
</organism>
<evidence type="ECO:0000313" key="2">
    <source>
        <dbReference type="EMBL" id="CEG20994.1"/>
    </source>
</evidence>
<proteinExistence type="predicted"/>
<evidence type="ECO:0000256" key="1">
    <source>
        <dbReference type="SAM" id="MobiDB-lite"/>
    </source>
</evidence>
<dbReference type="Proteomes" id="UP000055047">
    <property type="component" value="Unassembled WGS sequence"/>
</dbReference>
<dbReference type="AlphaFoldDB" id="A0A098EFB6"/>
<gene>
    <name evidence="2" type="ORF">ANAPHAGO_00755</name>
</gene>
<name>A0A098EFB6_ANAPH</name>
<reference evidence="2 3" key="1">
    <citation type="submission" date="2014-09" db="EMBL/GenBank/DDBJ databases">
        <authorList>
            <person name="Loux Valentin"/>
            <person name="Dugat Thibaut"/>
        </authorList>
    </citation>
    <scope>NUCLEOTIDE SEQUENCE [LARGE SCALE GENOMIC DNA]</scope>
    <source>
        <strain evidence="2 3">BOV-10_179</strain>
    </source>
</reference>
<feature type="region of interest" description="Disordered" evidence="1">
    <location>
        <begin position="1"/>
        <end position="20"/>
    </location>
</feature>